<evidence type="ECO:0000313" key="11">
    <source>
        <dbReference type="EMBL" id="KGX93923.1"/>
    </source>
</evidence>
<dbReference type="GO" id="GO:0000103">
    <property type="term" value="P:sulfate assimilation"/>
    <property type="evidence" value="ECO:0007669"/>
    <property type="project" value="TreeGrafter"/>
</dbReference>
<feature type="binding site" evidence="9">
    <location>
        <position position="82"/>
    </location>
    <ligand>
        <name>Mg(2+)</name>
        <dbReference type="ChEBI" id="CHEBI:18420"/>
        <label>2</label>
    </ligand>
</feature>
<feature type="binding site" evidence="9">
    <location>
        <position position="218"/>
    </location>
    <ligand>
        <name>Mg(2+)</name>
        <dbReference type="ChEBI" id="CHEBI:18420"/>
        <label>2</label>
    </ligand>
</feature>
<evidence type="ECO:0000256" key="3">
    <source>
        <dbReference type="ARBA" id="ARBA00022475"/>
    </source>
</evidence>
<comment type="function">
    <text evidence="9">Converts adenosine-3',5'-bisphosphate (PAP) to AMP.</text>
</comment>
<keyword evidence="6 9" id="KW-0378">Hydrolase</keyword>
<dbReference type="PRINTS" id="PR00377">
    <property type="entry name" value="IMPHPHTASES"/>
</dbReference>
<organism evidence="11 12">
    <name type="scientific">Pontibacillus halophilus JSM 076056 = DSM 19796</name>
    <dbReference type="NCBI Taxonomy" id="1385510"/>
    <lineage>
        <taxon>Bacteria</taxon>
        <taxon>Bacillati</taxon>
        <taxon>Bacillota</taxon>
        <taxon>Bacilli</taxon>
        <taxon>Bacillales</taxon>
        <taxon>Bacillaceae</taxon>
        <taxon>Pontibacillus</taxon>
    </lineage>
</organism>
<proteinExistence type="inferred from homology"/>
<dbReference type="eggNOG" id="COG1218">
    <property type="taxonomic scope" value="Bacteria"/>
</dbReference>
<protein>
    <recommendedName>
        <fullName evidence="9">3'(2'),5'-bisphosphate nucleotidase CysQ</fullName>
        <ecNumber evidence="9">3.1.3.7</ecNumber>
    </recommendedName>
    <alternativeName>
        <fullName evidence="9">3'(2'),5-bisphosphonucleoside 3'(2')-phosphohydrolase</fullName>
    </alternativeName>
    <alternativeName>
        <fullName evidence="9">3'-phosphoadenosine 5'-phosphate phosphatase</fullName>
        <shortName evidence="9">PAP phosphatase</shortName>
    </alternativeName>
</protein>
<feature type="binding site" evidence="10">
    <location>
        <position position="82"/>
    </location>
    <ligand>
        <name>Mg(2+)</name>
        <dbReference type="ChEBI" id="CHEBI:18420"/>
        <label>1</label>
        <note>catalytic</note>
    </ligand>
</feature>
<evidence type="ECO:0000256" key="4">
    <source>
        <dbReference type="ARBA" id="ARBA00022519"/>
    </source>
</evidence>
<dbReference type="PANTHER" id="PTHR43028:SF5">
    <property type="entry name" value="3'(2'),5'-BISPHOSPHATE NUCLEOTIDASE 1"/>
    <property type="match status" value="1"/>
</dbReference>
<comment type="similarity">
    <text evidence="2 9">Belongs to the inositol monophosphatase superfamily. CysQ family.</text>
</comment>
<evidence type="ECO:0000256" key="9">
    <source>
        <dbReference type="HAMAP-Rule" id="MF_02095"/>
    </source>
</evidence>
<sequence>MHEVIEIAVEAGNAILEVYHAGDVEVQYKEDQSPLTIADQRSHDVIFRKLAEQTPEIPVLSEEGGELAYEQRVDWERFWLIDPLDGTKEFIKGNGEFAINIALVENGIPILGVIYAPVLDVVYFAEQGEGAYKLEGVKNKTDFSQDSISLPILSNRTKTSVVTSRSHLSQETKDYIRRLEQHVGEVELTSAGSALKMCLVAEGKADVYPRFGPTMEWDTCAGHAIMLEVGGDIIQVDSHQPLQYNKQDLLNPWFIVRREGFVGI</sequence>
<dbReference type="GO" id="GO:0008441">
    <property type="term" value="F:3'(2'),5'-bisphosphate nucleotidase activity"/>
    <property type="evidence" value="ECO:0007669"/>
    <property type="project" value="UniProtKB-UniRule"/>
</dbReference>
<feature type="binding site" evidence="9">
    <location>
        <position position="62"/>
    </location>
    <ligand>
        <name>Mg(2+)</name>
        <dbReference type="ChEBI" id="CHEBI:18420"/>
        <label>1</label>
    </ligand>
</feature>
<keyword evidence="8 9" id="KW-0472">Membrane</keyword>
<dbReference type="EC" id="3.1.3.7" evidence="9"/>
<evidence type="ECO:0000256" key="5">
    <source>
        <dbReference type="ARBA" id="ARBA00022723"/>
    </source>
</evidence>
<dbReference type="InterPro" id="IPR020583">
    <property type="entry name" value="Inositol_monoP_metal-BS"/>
</dbReference>
<feature type="binding site" evidence="9">
    <location>
        <position position="85"/>
    </location>
    <ligand>
        <name>Mg(2+)</name>
        <dbReference type="ChEBI" id="CHEBI:18420"/>
        <label>2</label>
    </ligand>
</feature>
<dbReference type="FunFam" id="3.30.540.10:FF:000007">
    <property type="entry name" value="3'(2'),5'-bisphosphate nucleotidase CysQ"/>
    <property type="match status" value="1"/>
</dbReference>
<dbReference type="NCBIfam" id="TIGR01331">
    <property type="entry name" value="bisphos_cysQ"/>
    <property type="match status" value="1"/>
</dbReference>
<dbReference type="EMBL" id="AVPE01000001">
    <property type="protein sequence ID" value="KGX93923.1"/>
    <property type="molecule type" value="Genomic_DNA"/>
</dbReference>
<comment type="subcellular location">
    <subcellularLocation>
        <location evidence="9">Cell membrane</location>
        <topology evidence="9">Peripheral membrane protein</topology>
        <orientation evidence="9">Cytoplasmic side</orientation>
    </subcellularLocation>
</comment>
<comment type="caution">
    <text evidence="11">The sequence shown here is derived from an EMBL/GenBank/DDBJ whole genome shotgun (WGS) entry which is preliminary data.</text>
</comment>
<evidence type="ECO:0000256" key="6">
    <source>
        <dbReference type="ARBA" id="ARBA00022801"/>
    </source>
</evidence>
<accession>A0A0A5GRQ4</accession>
<dbReference type="PANTHER" id="PTHR43028">
    <property type="entry name" value="3'(2'),5'-BISPHOSPHATE NUCLEOTIDASE 1"/>
    <property type="match status" value="1"/>
</dbReference>
<feature type="binding site" evidence="10">
    <location>
        <position position="218"/>
    </location>
    <ligand>
        <name>Mg(2+)</name>
        <dbReference type="ChEBI" id="CHEBI:18420"/>
        <label>1</label>
        <note>catalytic</note>
    </ligand>
</feature>
<dbReference type="Pfam" id="PF00459">
    <property type="entry name" value="Inositol_P"/>
    <property type="match status" value="1"/>
</dbReference>
<dbReference type="InterPro" id="IPR006240">
    <property type="entry name" value="CysQ"/>
</dbReference>
<evidence type="ECO:0000256" key="10">
    <source>
        <dbReference type="PIRSR" id="PIRSR600760-2"/>
    </source>
</evidence>
<feature type="binding site" evidence="9">
    <location>
        <position position="84"/>
    </location>
    <ligand>
        <name>Mg(2+)</name>
        <dbReference type="ChEBI" id="CHEBI:18420"/>
        <label>1</label>
    </ligand>
</feature>
<dbReference type="PROSITE" id="PS00629">
    <property type="entry name" value="IMP_1"/>
    <property type="match status" value="1"/>
</dbReference>
<dbReference type="Proteomes" id="UP000030528">
    <property type="component" value="Unassembled WGS sequence"/>
</dbReference>
<keyword evidence="3 9" id="KW-1003">Cell membrane</keyword>
<gene>
    <name evidence="9" type="primary">cysQ</name>
    <name evidence="11" type="ORF">N781_01695</name>
</gene>
<dbReference type="GO" id="GO:0000287">
    <property type="term" value="F:magnesium ion binding"/>
    <property type="evidence" value="ECO:0007669"/>
    <property type="project" value="UniProtKB-UniRule"/>
</dbReference>
<feature type="binding site" evidence="10">
    <location>
        <position position="84"/>
    </location>
    <ligand>
        <name>Mg(2+)</name>
        <dbReference type="ChEBI" id="CHEBI:18420"/>
        <label>1</label>
        <note>catalytic</note>
    </ligand>
</feature>
<dbReference type="Gene3D" id="3.40.190.80">
    <property type="match status" value="1"/>
</dbReference>
<evidence type="ECO:0000256" key="7">
    <source>
        <dbReference type="ARBA" id="ARBA00022842"/>
    </source>
</evidence>
<feature type="binding site" evidence="10">
    <location>
        <position position="62"/>
    </location>
    <ligand>
        <name>Mg(2+)</name>
        <dbReference type="ChEBI" id="CHEBI:18420"/>
        <label>1</label>
        <note>catalytic</note>
    </ligand>
</feature>
<feature type="binding site" evidence="10">
    <location>
        <position position="85"/>
    </location>
    <ligand>
        <name>Mg(2+)</name>
        <dbReference type="ChEBI" id="CHEBI:18420"/>
        <label>1</label>
        <note>catalytic</note>
    </ligand>
</feature>
<name>A0A0A5GRQ4_9BACI</name>
<evidence type="ECO:0000313" key="12">
    <source>
        <dbReference type="Proteomes" id="UP000030528"/>
    </source>
</evidence>
<feature type="binding site" evidence="9">
    <location>
        <position position="82"/>
    </location>
    <ligand>
        <name>Mg(2+)</name>
        <dbReference type="ChEBI" id="CHEBI:18420"/>
        <label>1</label>
    </ligand>
</feature>
<dbReference type="STRING" id="1385510.GCA_000425205_00141"/>
<keyword evidence="12" id="KW-1185">Reference proteome</keyword>
<dbReference type="InterPro" id="IPR000760">
    <property type="entry name" value="Inositol_monophosphatase-like"/>
</dbReference>
<feature type="binding site" evidence="9">
    <location>
        <position position="218"/>
    </location>
    <ligand>
        <name>substrate</name>
    </ligand>
</feature>
<reference evidence="11 12" key="1">
    <citation type="submission" date="2013-08" db="EMBL/GenBank/DDBJ databases">
        <authorList>
            <person name="Huang J."/>
            <person name="Wang G."/>
        </authorList>
    </citation>
    <scope>NUCLEOTIDE SEQUENCE [LARGE SCALE GENOMIC DNA]</scope>
    <source>
        <strain evidence="11 12">JSM 076056</strain>
    </source>
</reference>
<dbReference type="AlphaFoldDB" id="A0A0A5GRQ4"/>
<dbReference type="GO" id="GO:0005886">
    <property type="term" value="C:plasma membrane"/>
    <property type="evidence" value="ECO:0007669"/>
    <property type="project" value="UniProtKB-SubCell"/>
</dbReference>
<keyword evidence="4" id="KW-0997">Cell inner membrane</keyword>
<keyword evidence="7 9" id="KW-0460">Magnesium</keyword>
<dbReference type="GO" id="GO:0050427">
    <property type="term" value="P:3'-phosphoadenosine 5'-phosphosulfate metabolic process"/>
    <property type="evidence" value="ECO:0007669"/>
    <property type="project" value="TreeGrafter"/>
</dbReference>
<dbReference type="FunFam" id="3.40.190.80:FF:000005">
    <property type="entry name" value="3'(2'),5'-bisphosphate nucleotidase CysQ"/>
    <property type="match status" value="1"/>
</dbReference>
<dbReference type="CDD" id="cd01638">
    <property type="entry name" value="CysQ"/>
    <property type="match status" value="1"/>
</dbReference>
<dbReference type="OrthoDB" id="9772456at2"/>
<feature type="binding site" evidence="9">
    <location>
        <position position="62"/>
    </location>
    <ligand>
        <name>substrate</name>
    </ligand>
</feature>
<dbReference type="Gene3D" id="3.30.540.10">
    <property type="entry name" value="Fructose-1,6-Bisphosphatase, subunit A, domain 1"/>
    <property type="match status" value="1"/>
</dbReference>
<evidence type="ECO:0000256" key="2">
    <source>
        <dbReference type="ARBA" id="ARBA00005289"/>
    </source>
</evidence>
<evidence type="ECO:0000256" key="1">
    <source>
        <dbReference type="ARBA" id="ARBA00001625"/>
    </source>
</evidence>
<keyword evidence="5 9" id="KW-0479">Metal-binding</keyword>
<comment type="cofactor">
    <cofactor evidence="9 10">
        <name>Mg(2+)</name>
        <dbReference type="ChEBI" id="CHEBI:18420"/>
    </cofactor>
</comment>
<dbReference type="InterPro" id="IPR050725">
    <property type="entry name" value="CysQ/Inositol_MonoPase"/>
</dbReference>
<dbReference type="HAMAP" id="MF_02095">
    <property type="entry name" value="CysQ"/>
    <property type="match status" value="1"/>
</dbReference>
<feature type="binding site" evidence="9">
    <location>
        <begin position="84"/>
        <end position="87"/>
    </location>
    <ligand>
        <name>substrate</name>
    </ligand>
</feature>
<dbReference type="SUPFAM" id="SSF56655">
    <property type="entry name" value="Carbohydrate phosphatase"/>
    <property type="match status" value="1"/>
</dbReference>
<evidence type="ECO:0000256" key="8">
    <source>
        <dbReference type="ARBA" id="ARBA00023136"/>
    </source>
</evidence>
<comment type="catalytic activity">
    <reaction evidence="1 9">
        <text>adenosine 3',5'-bisphosphate + H2O = AMP + phosphate</text>
        <dbReference type="Rhea" id="RHEA:10040"/>
        <dbReference type="ChEBI" id="CHEBI:15377"/>
        <dbReference type="ChEBI" id="CHEBI:43474"/>
        <dbReference type="ChEBI" id="CHEBI:58343"/>
        <dbReference type="ChEBI" id="CHEBI:456215"/>
        <dbReference type="EC" id="3.1.3.7"/>
    </reaction>
</comment>